<reference evidence="1 2" key="1">
    <citation type="submission" date="2011-11" db="EMBL/GenBank/DDBJ databases">
        <title>The Genome Sequence of Dialister succinatiphilus YIT 11850.</title>
        <authorList>
            <consortium name="The Broad Institute Genome Sequencing Platform"/>
            <person name="Earl A."/>
            <person name="Ward D."/>
            <person name="Feldgarden M."/>
            <person name="Gevers D."/>
            <person name="Morotomi M."/>
            <person name="Young S.K."/>
            <person name="Zeng Q."/>
            <person name="Gargeya S."/>
            <person name="Fitzgerald M."/>
            <person name="Haas B."/>
            <person name="Abouelleil A."/>
            <person name="Alvarado L."/>
            <person name="Arachchi H.M."/>
            <person name="Berlin A."/>
            <person name="Brown A."/>
            <person name="Chapman S.B."/>
            <person name="Dunbar C."/>
            <person name="Gearin G."/>
            <person name="Goldberg J."/>
            <person name="Griggs A."/>
            <person name="Gujja S."/>
            <person name="Heiman D."/>
            <person name="Howarth C."/>
            <person name="Lui A."/>
            <person name="MacDonald P.J.P."/>
            <person name="Montmayeur A."/>
            <person name="Murphy C."/>
            <person name="Neiman D."/>
            <person name="Pearson M."/>
            <person name="Priest M."/>
            <person name="Roberts A."/>
            <person name="Saif S."/>
            <person name="Shea T."/>
            <person name="Sisk P."/>
            <person name="Stolte C."/>
            <person name="Sykes S."/>
            <person name="Wortman J."/>
            <person name="Nusbaum C."/>
            <person name="Birren B."/>
        </authorList>
    </citation>
    <scope>NUCLEOTIDE SEQUENCE [LARGE SCALE GENOMIC DNA]</scope>
    <source>
        <strain evidence="1 2">YIT 11850</strain>
    </source>
</reference>
<feature type="non-terminal residue" evidence="1">
    <location>
        <position position="1"/>
    </location>
</feature>
<dbReference type="RefSeq" id="WP_008859906.1">
    <property type="nucleotide sequence ID" value="NZ_JH591188.1"/>
</dbReference>
<evidence type="ECO:0000313" key="2">
    <source>
        <dbReference type="Proteomes" id="UP000003277"/>
    </source>
</evidence>
<accession>H1D1C4</accession>
<dbReference type="Proteomes" id="UP000003277">
    <property type="component" value="Unassembled WGS sequence"/>
</dbReference>
<comment type="caution">
    <text evidence="1">The sequence shown here is derived from an EMBL/GenBank/DDBJ whole genome shotgun (WGS) entry which is preliminary data.</text>
</comment>
<gene>
    <name evidence="1" type="ORF">HMPREF9453_01412</name>
</gene>
<dbReference type="STRING" id="742743.HMPREF9453_01412"/>
<protein>
    <submittedName>
        <fullName evidence="1">Uncharacterized protein</fullName>
    </submittedName>
</protein>
<sequence length="242" mass="27140">AMGYLHNHMPKGWAANHPDEAQMIAAGLGMIVGSISNDKKIGEYIAQMGAKWNDENKIREIVQEKLSKSSNNEKYSGGEDTGGIPAFLLNLGVEVNADKYPWAYKFFKDGYMGSGWEVDYSSDSEFASALVQHPVMQKFIADQISDAEYLGGRSIDVAYKTLNFNGLGDLGNAIGKMDVTMHAERQEDGWHISIFGGDVYDFDEHNYDKLMIDIANNLAWKEELEGRMVPYPWYVRIECDIS</sequence>
<name>H1D1C4_9FIRM</name>
<proteinExistence type="predicted"/>
<dbReference type="HOGENOM" id="CLU_1149260_0_0_9"/>
<dbReference type="EMBL" id="ADLT01000046">
    <property type="protein sequence ID" value="EHO62663.1"/>
    <property type="molecule type" value="Genomic_DNA"/>
</dbReference>
<evidence type="ECO:0000313" key="1">
    <source>
        <dbReference type="EMBL" id="EHO62663.1"/>
    </source>
</evidence>
<keyword evidence="2" id="KW-1185">Reference proteome</keyword>
<dbReference type="AlphaFoldDB" id="H1D1C4"/>
<organism evidence="1 2">
    <name type="scientific">Dialister succinatiphilus YIT 11850</name>
    <dbReference type="NCBI Taxonomy" id="742743"/>
    <lineage>
        <taxon>Bacteria</taxon>
        <taxon>Bacillati</taxon>
        <taxon>Bacillota</taxon>
        <taxon>Negativicutes</taxon>
        <taxon>Veillonellales</taxon>
        <taxon>Veillonellaceae</taxon>
        <taxon>Dialister</taxon>
    </lineage>
</organism>
<dbReference type="PATRIC" id="fig|742743.3.peg.1439"/>